<dbReference type="PANTHER" id="PTHR33116">
    <property type="entry name" value="REVERSE TRANSCRIPTASE ZINC-BINDING DOMAIN-CONTAINING PROTEIN-RELATED-RELATED"/>
    <property type="match status" value="1"/>
</dbReference>
<dbReference type="EMBL" id="JAKOGI010000909">
    <property type="protein sequence ID" value="KAJ8429299.1"/>
    <property type="molecule type" value="Genomic_DNA"/>
</dbReference>
<comment type="caution">
    <text evidence="1">The sequence shown here is derived from an EMBL/GenBank/DDBJ whole genome shotgun (WGS) entry which is preliminary data.</text>
</comment>
<dbReference type="PANTHER" id="PTHR33116:SF84">
    <property type="entry name" value="RNA-DIRECTED DNA POLYMERASE"/>
    <property type="match status" value="1"/>
</dbReference>
<dbReference type="AlphaFoldDB" id="A0A9Q1Q593"/>
<reference evidence="1" key="1">
    <citation type="submission" date="2022-04" db="EMBL/GenBank/DDBJ databases">
        <title>Carnegiea gigantea Genome sequencing and assembly v2.</title>
        <authorList>
            <person name="Copetti D."/>
            <person name="Sanderson M.J."/>
            <person name="Burquez A."/>
            <person name="Wojciechowski M.F."/>
        </authorList>
    </citation>
    <scope>NUCLEOTIDE SEQUENCE</scope>
    <source>
        <strain evidence="1">SGP5-SGP5p</strain>
        <tissue evidence="1">Aerial part</tissue>
    </source>
</reference>
<proteinExistence type="predicted"/>
<name>A0A9Q1Q593_9CARY</name>
<accession>A0A9Q1Q593</accession>
<evidence type="ECO:0000313" key="1">
    <source>
        <dbReference type="EMBL" id="KAJ8429299.1"/>
    </source>
</evidence>
<protein>
    <submittedName>
        <fullName evidence="1">Uncharacterized protein</fullName>
    </submittedName>
</protein>
<organism evidence="1 2">
    <name type="scientific">Carnegiea gigantea</name>
    <dbReference type="NCBI Taxonomy" id="171969"/>
    <lineage>
        <taxon>Eukaryota</taxon>
        <taxon>Viridiplantae</taxon>
        <taxon>Streptophyta</taxon>
        <taxon>Embryophyta</taxon>
        <taxon>Tracheophyta</taxon>
        <taxon>Spermatophyta</taxon>
        <taxon>Magnoliopsida</taxon>
        <taxon>eudicotyledons</taxon>
        <taxon>Gunneridae</taxon>
        <taxon>Pentapetalae</taxon>
        <taxon>Caryophyllales</taxon>
        <taxon>Cactineae</taxon>
        <taxon>Cactaceae</taxon>
        <taxon>Cactoideae</taxon>
        <taxon>Echinocereeae</taxon>
        <taxon>Carnegiea</taxon>
    </lineage>
</organism>
<evidence type="ECO:0000313" key="2">
    <source>
        <dbReference type="Proteomes" id="UP001153076"/>
    </source>
</evidence>
<gene>
    <name evidence="1" type="ORF">Cgig2_027668</name>
</gene>
<keyword evidence="2" id="KW-1185">Reference proteome</keyword>
<sequence length="199" mass="23253">MRYLGLLITTSKLSKIECRSLVEKIMGQMKLWSIRNLSFTSRAQLLNSASIFILPQEKLSMGRDCRIQMISLYTMEHSLYTKEVWRDWASIAKLVWMVALKKNIMWVKWVHGKYLKQKDWWDYQPPPDCSWYWKKVVANKEDNSGENMGMARSKQLLCQMRIQLATWGAGLQGLEQMYMGTSSDPQASIYNVDLHASKD</sequence>
<dbReference type="Proteomes" id="UP001153076">
    <property type="component" value="Unassembled WGS sequence"/>
</dbReference>
<dbReference type="OrthoDB" id="1938625at2759"/>